<evidence type="ECO:0000313" key="6">
    <source>
        <dbReference type="Proteomes" id="UP000199636"/>
    </source>
</evidence>
<dbReference type="SUPFAM" id="SSF110296">
    <property type="entry name" value="Oligoxyloglucan reducing end-specific cellobiohydrolase"/>
    <property type="match status" value="1"/>
</dbReference>
<gene>
    <name evidence="5" type="ORF">SAMN05216272_10633</name>
</gene>
<evidence type="ECO:0000256" key="2">
    <source>
        <dbReference type="ARBA" id="ARBA00023276"/>
    </source>
</evidence>
<dbReference type="PANTHER" id="PTHR47199">
    <property type="entry name" value="PHOTOSYSTEM II STABILITY/ASSEMBLY FACTOR HCF136, CHLOROPLASTIC"/>
    <property type="match status" value="1"/>
</dbReference>
<dbReference type="GO" id="GO:0009523">
    <property type="term" value="C:photosystem II"/>
    <property type="evidence" value="ECO:0007669"/>
    <property type="project" value="UniProtKB-KW"/>
</dbReference>
<reference evidence="6" key="1">
    <citation type="submission" date="2016-10" db="EMBL/GenBank/DDBJ databases">
        <authorList>
            <person name="Varghese N."/>
            <person name="Submissions S."/>
        </authorList>
    </citation>
    <scope>NUCLEOTIDE SEQUENCE [LARGE SCALE GENOMIC DNA]</scope>
    <source>
        <strain evidence="6">CCM 7469</strain>
    </source>
</reference>
<evidence type="ECO:0000256" key="1">
    <source>
        <dbReference type="ARBA" id="ARBA00022531"/>
    </source>
</evidence>
<organism evidence="5 6">
    <name type="scientific">Pseudomonas panipatensis</name>
    <dbReference type="NCBI Taxonomy" id="428992"/>
    <lineage>
        <taxon>Bacteria</taxon>
        <taxon>Pseudomonadati</taxon>
        <taxon>Pseudomonadota</taxon>
        <taxon>Gammaproteobacteria</taxon>
        <taxon>Pseudomonadales</taxon>
        <taxon>Pseudomonadaceae</taxon>
        <taxon>Pseudomonas</taxon>
    </lineage>
</organism>
<proteinExistence type="predicted"/>
<dbReference type="RefSeq" id="WP_090263443.1">
    <property type="nucleotide sequence ID" value="NZ_FNDS01000006.1"/>
</dbReference>
<evidence type="ECO:0000313" key="5">
    <source>
        <dbReference type="EMBL" id="SDI14001.1"/>
    </source>
</evidence>
<dbReference type="PANTHER" id="PTHR47199:SF2">
    <property type="entry name" value="PHOTOSYSTEM II STABILITY_ASSEMBLY FACTOR HCF136, CHLOROPLASTIC"/>
    <property type="match status" value="1"/>
</dbReference>
<keyword evidence="6" id="KW-1185">Reference proteome</keyword>
<dbReference type="STRING" id="428992.SAMN05216272_10633"/>
<evidence type="ECO:0000256" key="3">
    <source>
        <dbReference type="SAM" id="SignalP"/>
    </source>
</evidence>
<feature type="signal peptide" evidence="3">
    <location>
        <begin position="1"/>
        <end position="25"/>
    </location>
</feature>
<protein>
    <recommendedName>
        <fullName evidence="4">Photosynthesis system II assembly factor Ycf48/Hcf136-like domain-containing protein</fullName>
    </recommendedName>
</protein>
<feature type="domain" description="Photosynthesis system II assembly factor Ycf48/Hcf136-like" evidence="4">
    <location>
        <begin position="157"/>
        <end position="228"/>
    </location>
</feature>
<feature type="domain" description="Photosynthesis system II assembly factor Ycf48/Hcf136-like" evidence="4">
    <location>
        <begin position="58"/>
        <end position="119"/>
    </location>
</feature>
<keyword evidence="2" id="KW-0604">Photosystem II</keyword>
<name>A0A1G8I5H8_9PSED</name>
<keyword evidence="3" id="KW-0732">Signal</keyword>
<feature type="chain" id="PRO_5011638073" description="Photosynthesis system II assembly factor Ycf48/Hcf136-like domain-containing protein" evidence="3">
    <location>
        <begin position="26"/>
        <end position="354"/>
    </location>
</feature>
<sequence>MFSPLKLALACAGLGLALFAGSGQAADFVDVLDLPAQPSELAGKSPLTGVARAGERLVVVGQRGHILYSDDQGRTWTQARVPVSSDLTAVTFPTARQGWAVGHDGVVLHSDDGGASWTRQLDGRQIGQLMLDHFQAQPAEADVAALDNAQRMLREGADKPFLDVWFKDAQQGFVVGAFNLILRTEDGGRHWTPWSQRVDNPQALHLTAIAAVGEELFIAGEQGLLLKLDVARQRFVALQSPYAGTFFGLLGKPGLILAYGLRGHVVRSLDGGAHWSEVNSGLSSSITAGSFGEQGRLLLFSQAGQALLSDDAGASFQALPLTARTPIAGALAEHDQLLLVGSRGLRLQALPPTR</sequence>
<dbReference type="CDD" id="cd15482">
    <property type="entry name" value="Sialidase_non-viral"/>
    <property type="match status" value="1"/>
</dbReference>
<dbReference type="InterPro" id="IPR015943">
    <property type="entry name" value="WD40/YVTN_repeat-like_dom_sf"/>
</dbReference>
<keyword evidence="1" id="KW-0602">Photosynthesis</keyword>
<evidence type="ECO:0000259" key="4">
    <source>
        <dbReference type="Pfam" id="PF14870"/>
    </source>
</evidence>
<dbReference type="AlphaFoldDB" id="A0A1G8I5H8"/>
<accession>A0A1G8I5H8</accession>
<dbReference type="OrthoDB" id="9813892at2"/>
<dbReference type="GO" id="GO:0015979">
    <property type="term" value="P:photosynthesis"/>
    <property type="evidence" value="ECO:0007669"/>
    <property type="project" value="UniProtKB-KW"/>
</dbReference>
<dbReference type="Pfam" id="PF14870">
    <property type="entry name" value="PSII_BNR"/>
    <property type="match status" value="2"/>
</dbReference>
<dbReference type="InterPro" id="IPR028203">
    <property type="entry name" value="PSII_CF48-like_dom"/>
</dbReference>
<dbReference type="EMBL" id="FNDS01000006">
    <property type="protein sequence ID" value="SDI14001.1"/>
    <property type="molecule type" value="Genomic_DNA"/>
</dbReference>
<dbReference type="Gene3D" id="2.130.10.10">
    <property type="entry name" value="YVTN repeat-like/Quinoprotein amine dehydrogenase"/>
    <property type="match status" value="2"/>
</dbReference>
<dbReference type="Proteomes" id="UP000199636">
    <property type="component" value="Unassembled WGS sequence"/>
</dbReference>